<comment type="caution">
    <text evidence="3">The sequence shown here is derived from an EMBL/GenBank/DDBJ whole genome shotgun (WGS) entry which is preliminary data.</text>
</comment>
<keyword evidence="2" id="KW-0732">Signal</keyword>
<dbReference type="InterPro" id="IPR011042">
    <property type="entry name" value="6-blade_b-propeller_TolB-like"/>
</dbReference>
<evidence type="ECO:0000313" key="3">
    <source>
        <dbReference type="EMBL" id="MDM5271082.1"/>
    </source>
</evidence>
<dbReference type="EMBL" id="JAQIBD010000001">
    <property type="protein sequence ID" value="MDM5271082.1"/>
    <property type="molecule type" value="Genomic_DNA"/>
</dbReference>
<feature type="chain" id="PRO_5046469815" evidence="2">
    <location>
        <begin position="19"/>
        <end position="415"/>
    </location>
</feature>
<name>A0ABT7QW60_9BACT</name>
<organism evidence="3 4">
    <name type="scientific">Sulfurovum zhangzhouensis</name>
    <dbReference type="NCBI Taxonomy" id="3019067"/>
    <lineage>
        <taxon>Bacteria</taxon>
        <taxon>Pseudomonadati</taxon>
        <taxon>Campylobacterota</taxon>
        <taxon>Epsilonproteobacteria</taxon>
        <taxon>Campylobacterales</taxon>
        <taxon>Sulfurovaceae</taxon>
        <taxon>Sulfurovum</taxon>
    </lineage>
</organism>
<dbReference type="Gene3D" id="2.120.10.30">
    <property type="entry name" value="TolB, C-terminal domain"/>
    <property type="match status" value="1"/>
</dbReference>
<dbReference type="RefSeq" id="WP_289412389.1">
    <property type="nucleotide sequence ID" value="NZ_JAQIBD010000001.1"/>
</dbReference>
<protein>
    <submittedName>
        <fullName evidence="3">Tol-Pal system protein TolB</fullName>
    </submittedName>
</protein>
<dbReference type="PANTHER" id="PTHR36842">
    <property type="entry name" value="PROTEIN TOLB HOMOLOG"/>
    <property type="match status" value="1"/>
</dbReference>
<reference evidence="3" key="1">
    <citation type="submission" date="2023-01" db="EMBL/GenBank/DDBJ databases">
        <title>Sulfurovum sp. zt1-1 genome assembly.</title>
        <authorList>
            <person name="Wang J."/>
        </authorList>
    </citation>
    <scope>NUCLEOTIDE SEQUENCE</scope>
    <source>
        <strain evidence="3">Zt1-1</strain>
    </source>
</reference>
<feature type="signal peptide" evidence="2">
    <location>
        <begin position="1"/>
        <end position="18"/>
    </location>
</feature>
<dbReference type="InterPro" id="IPR011659">
    <property type="entry name" value="WD40"/>
</dbReference>
<keyword evidence="4" id="KW-1185">Reference proteome</keyword>
<dbReference type="Proteomes" id="UP001169069">
    <property type="component" value="Unassembled WGS sequence"/>
</dbReference>
<dbReference type="PANTHER" id="PTHR36842:SF1">
    <property type="entry name" value="PROTEIN TOLB"/>
    <property type="match status" value="1"/>
</dbReference>
<evidence type="ECO:0000313" key="4">
    <source>
        <dbReference type="Proteomes" id="UP001169069"/>
    </source>
</evidence>
<dbReference type="Pfam" id="PF07676">
    <property type="entry name" value="PD40"/>
    <property type="match status" value="1"/>
</dbReference>
<dbReference type="SUPFAM" id="SSF82171">
    <property type="entry name" value="DPP6 N-terminal domain-like"/>
    <property type="match status" value="1"/>
</dbReference>
<dbReference type="NCBIfam" id="NF003124">
    <property type="entry name" value="PRK04043.1"/>
    <property type="match status" value="1"/>
</dbReference>
<comment type="similarity">
    <text evidence="1">Belongs to the TolB family.</text>
</comment>
<gene>
    <name evidence="3" type="primary">tolB</name>
    <name evidence="3" type="ORF">PGH07_02695</name>
</gene>
<evidence type="ECO:0000256" key="1">
    <source>
        <dbReference type="ARBA" id="ARBA00009820"/>
    </source>
</evidence>
<proteinExistence type="inferred from homology"/>
<sequence length="415" mass="46440">MRRWLLLLTLLFTTNLLAVDATLKIEKDVEQRARIALVDGSEQHDEKFFGILLADLKISGHFLADSNVHQGSFSGAFIDPKLKGQDYVLKYKLLMGDGTKLFIQLLRASDGMMLYKKSYSIPSAAKMPFVAHKAISDINAYLKYPDISWINRYVVYTRYTGKQKSEIVLADYTFNYQKPIIRGGLNVFPKWADAQQRALYYTSYKGVLPTLYKINIYTGQKSTILSSEGMLVCSDVSKDYSKLLLTMAPNGQADIYELDLATGAKKRVTKFDGIDVNGKYVDDDKSIVFISNRLGYANVFRKAIDSAAVSPVVYHGRNNNACDTYDDKVVYSSRESSNSFGRNQFNLYLTSSHGGDTRPLTTTGTNQFPRFSPDGSVVLYIKHSGGGSAIGYINLDSSQSLLFPISINKIQSIDW</sequence>
<evidence type="ECO:0000256" key="2">
    <source>
        <dbReference type="SAM" id="SignalP"/>
    </source>
</evidence>
<accession>A0ABT7QW60</accession>